<evidence type="ECO:0000313" key="1">
    <source>
        <dbReference type="EMBL" id="USJ20760.1"/>
    </source>
</evidence>
<dbReference type="GO" id="GO:0003677">
    <property type="term" value="F:DNA binding"/>
    <property type="evidence" value="ECO:0007669"/>
    <property type="project" value="UniProtKB-KW"/>
</dbReference>
<name>A0A9Q8Y2B7_9LACT</name>
<dbReference type="AlphaFoldDB" id="A0A9Q8Y2B7"/>
<dbReference type="EMBL" id="CP086395">
    <property type="protein sequence ID" value="USJ20760.1"/>
    <property type="molecule type" value="Genomic_DNA"/>
</dbReference>
<dbReference type="KEGG" id="lfo:LMK00_01850"/>
<proteinExistence type="predicted"/>
<keyword evidence="1" id="KW-0238">DNA-binding</keyword>
<dbReference type="RefSeq" id="WP_252175590.1">
    <property type="nucleotide sequence ID" value="NZ_CP086395.1"/>
</dbReference>
<organism evidence="1 2">
    <name type="scientific">Lactococcus formosensis</name>
    <dbReference type="NCBI Taxonomy" id="1281486"/>
    <lineage>
        <taxon>Bacteria</taxon>
        <taxon>Bacillati</taxon>
        <taxon>Bacillota</taxon>
        <taxon>Bacilli</taxon>
        <taxon>Lactobacillales</taxon>
        <taxon>Streptococcaceae</taxon>
        <taxon>Lactococcus</taxon>
    </lineage>
</organism>
<evidence type="ECO:0000313" key="2">
    <source>
        <dbReference type="Proteomes" id="UP001056730"/>
    </source>
</evidence>
<sequence>MQEVKLYGSKSEISQMFGVKTKTLNNDLTEMRRLNDYKKFILRPSHKRVYINIKGYESYLAFRQEQREKIM</sequence>
<gene>
    <name evidence="1" type="ORF">LMK00_01850</name>
</gene>
<protein>
    <submittedName>
        <fullName evidence="1">DNA-binding protein</fullName>
    </submittedName>
</protein>
<accession>A0A9Q8Y2B7</accession>
<dbReference type="Proteomes" id="UP001056730">
    <property type="component" value="Chromosome"/>
</dbReference>
<reference evidence="1" key="1">
    <citation type="journal article" date="2022" name="Front. Microbiol.">
        <title>Feed Insects as a Reservoir of Granadaene-Producing Lactococci.</title>
        <authorList>
            <person name="Neuzil-Bunesova V."/>
            <person name="Ramirez Garcia A."/>
            <person name="Modrackova N."/>
            <person name="Makovska M."/>
            <person name="Sabolova M."/>
            <person name="Sproer C."/>
            <person name="Bunk B."/>
            <person name="Blom J."/>
            <person name="Schwab C."/>
        </authorList>
    </citation>
    <scope>NUCLEOTIDE SEQUENCE</scope>
    <source>
        <strain evidence="1">I4/6O</strain>
    </source>
</reference>